<dbReference type="CDD" id="cd16358">
    <property type="entry name" value="GlxI_Ni"/>
    <property type="match status" value="1"/>
</dbReference>
<keyword evidence="5 9" id="KW-0456">Lyase</keyword>
<evidence type="ECO:0000256" key="3">
    <source>
        <dbReference type="ARBA" id="ARBA00012081"/>
    </source>
</evidence>
<dbReference type="Gene3D" id="3.10.180.10">
    <property type="entry name" value="2,3-Dihydroxybiphenyl 1,2-Dioxygenase, domain 1"/>
    <property type="match status" value="1"/>
</dbReference>
<evidence type="ECO:0000256" key="5">
    <source>
        <dbReference type="ARBA" id="ARBA00023239"/>
    </source>
</evidence>
<evidence type="ECO:0000256" key="9">
    <source>
        <dbReference type="RuleBase" id="RU361179"/>
    </source>
</evidence>
<keyword evidence="4 8" id="KW-0479">Metal-binding</keyword>
<feature type="binding site" evidence="8">
    <location>
        <position position="131"/>
    </location>
    <ligand>
        <name>Zn(2+)</name>
        <dbReference type="ChEBI" id="CHEBI:29105"/>
        <note>ligand shared between dimeric partners</note>
    </ligand>
</feature>
<dbReference type="UniPathway" id="UPA00619">
    <property type="reaction ID" value="UER00675"/>
</dbReference>
<feature type="binding site" evidence="8">
    <location>
        <position position="83"/>
    </location>
    <ligand>
        <name>Zn(2+)</name>
        <dbReference type="ChEBI" id="CHEBI:29105"/>
        <note>ligand shared between dimeric partners</note>
    </ligand>
</feature>
<sequence>MTTKHQANHRVMHTMIRVRDMEASLDFYTRLLGMKVLRRKDYPEGRFSLAFVGYGPEINNAVIELTHNWDQDKPYEVGTGYGHIAIAVDDIYATCADLKEKGAKIIRDPGPMKNDTLHLAFLQDPDGYKIELIDSKTVAA</sequence>
<comment type="cofactor">
    <cofactor evidence="9">
        <name>Ni(2+)</name>
        <dbReference type="ChEBI" id="CHEBI:49786"/>
    </cofactor>
    <text evidence="9">Binds 1 nickel ion per subunit.</text>
</comment>
<dbReference type="Proteomes" id="UP000298180">
    <property type="component" value="Unassembled WGS sequence"/>
</dbReference>
<evidence type="ECO:0000256" key="1">
    <source>
        <dbReference type="ARBA" id="ARBA00005008"/>
    </source>
</evidence>
<organism evidence="11 12">
    <name type="scientific">Ramlibacter henchirensis</name>
    <dbReference type="NCBI Taxonomy" id="204072"/>
    <lineage>
        <taxon>Bacteria</taxon>
        <taxon>Pseudomonadati</taxon>
        <taxon>Pseudomonadota</taxon>
        <taxon>Betaproteobacteria</taxon>
        <taxon>Burkholderiales</taxon>
        <taxon>Comamonadaceae</taxon>
        <taxon>Ramlibacter</taxon>
    </lineage>
</organism>
<evidence type="ECO:0000256" key="4">
    <source>
        <dbReference type="ARBA" id="ARBA00022723"/>
    </source>
</evidence>
<evidence type="ECO:0000256" key="6">
    <source>
        <dbReference type="ARBA" id="ARBA00048273"/>
    </source>
</evidence>
<protein>
    <recommendedName>
        <fullName evidence="3 9">Lactoylglutathione lyase</fullName>
        <ecNumber evidence="3 9">4.4.1.5</ecNumber>
    </recommendedName>
    <alternativeName>
        <fullName evidence="9">Glyoxalase I</fullName>
    </alternativeName>
</protein>
<dbReference type="PROSITE" id="PS00934">
    <property type="entry name" value="GLYOXALASE_I_1"/>
    <property type="match status" value="1"/>
</dbReference>
<feature type="binding site" evidence="8">
    <location>
        <position position="64"/>
    </location>
    <ligand>
        <name>Zn(2+)</name>
        <dbReference type="ChEBI" id="CHEBI:29105"/>
        <note>ligand shared between dimeric partners</note>
    </ligand>
</feature>
<comment type="caution">
    <text evidence="11">The sequence shown here is derived from an EMBL/GenBank/DDBJ whole genome shotgun (WGS) entry which is preliminary data.</text>
</comment>
<dbReference type="InterPro" id="IPR004360">
    <property type="entry name" value="Glyas_Fos-R_dOase_dom"/>
</dbReference>
<dbReference type="OrthoDB" id="9789841at2"/>
<feature type="domain" description="VOC" evidence="10">
    <location>
        <begin position="10"/>
        <end position="135"/>
    </location>
</feature>
<evidence type="ECO:0000256" key="2">
    <source>
        <dbReference type="ARBA" id="ARBA00010363"/>
    </source>
</evidence>
<dbReference type="AlphaFoldDB" id="A0A4Z0C5Q4"/>
<reference evidence="11 12" key="1">
    <citation type="submission" date="2019-03" db="EMBL/GenBank/DDBJ databases">
        <title>Ramlibacter henchirensis DSM 14656, whole genome shotgun sequence.</title>
        <authorList>
            <person name="Zhang X."/>
            <person name="Feng G."/>
            <person name="Zhu H."/>
        </authorList>
    </citation>
    <scope>NUCLEOTIDE SEQUENCE [LARGE SCALE GENOMIC DNA]</scope>
    <source>
        <strain evidence="11 12">DSM 14656</strain>
    </source>
</reference>
<dbReference type="PANTHER" id="PTHR46036:SF5">
    <property type="entry name" value="LACTOYLGLUTATHIONE LYASE"/>
    <property type="match status" value="1"/>
</dbReference>
<dbReference type="GO" id="GO:0004462">
    <property type="term" value="F:lactoylglutathione lyase activity"/>
    <property type="evidence" value="ECO:0007669"/>
    <property type="project" value="UniProtKB-UniRule"/>
</dbReference>
<dbReference type="GO" id="GO:0005737">
    <property type="term" value="C:cytoplasm"/>
    <property type="evidence" value="ECO:0007669"/>
    <property type="project" value="TreeGrafter"/>
</dbReference>
<dbReference type="GO" id="GO:0046872">
    <property type="term" value="F:metal ion binding"/>
    <property type="evidence" value="ECO:0007669"/>
    <property type="project" value="UniProtKB-UniRule"/>
</dbReference>
<dbReference type="PROSITE" id="PS00935">
    <property type="entry name" value="GLYOXALASE_I_2"/>
    <property type="match status" value="1"/>
</dbReference>
<name>A0A4Z0C5Q4_9BURK</name>
<dbReference type="EC" id="4.4.1.5" evidence="3 9"/>
<accession>A0A4Z0C5Q4</accession>
<evidence type="ECO:0000313" key="12">
    <source>
        <dbReference type="Proteomes" id="UP000298180"/>
    </source>
</evidence>
<comment type="function">
    <text evidence="9">Catalyzes the conversion of hemimercaptal, formed from methylglyoxal and glutathione, to S-lactoylglutathione.</text>
</comment>
<gene>
    <name evidence="11" type="primary">gloA</name>
    <name evidence="11" type="ORF">EZ313_03175</name>
</gene>
<evidence type="ECO:0000259" key="10">
    <source>
        <dbReference type="PROSITE" id="PS51819"/>
    </source>
</evidence>
<dbReference type="InterPro" id="IPR037523">
    <property type="entry name" value="VOC_core"/>
</dbReference>
<dbReference type="InterPro" id="IPR018146">
    <property type="entry name" value="Glyoxalase_1_CS"/>
</dbReference>
<dbReference type="RefSeq" id="WP_135261760.1">
    <property type="nucleotide sequence ID" value="NZ_SMLM01000001.1"/>
</dbReference>
<dbReference type="SUPFAM" id="SSF54593">
    <property type="entry name" value="Glyoxalase/Bleomycin resistance protein/Dihydroxybiphenyl dioxygenase"/>
    <property type="match status" value="1"/>
</dbReference>
<dbReference type="PROSITE" id="PS51819">
    <property type="entry name" value="VOC"/>
    <property type="match status" value="1"/>
</dbReference>
<feature type="active site" description="Proton donor/acceptor" evidence="7">
    <location>
        <position position="131"/>
    </location>
</feature>
<keyword evidence="12" id="KW-1185">Reference proteome</keyword>
<dbReference type="PANTHER" id="PTHR46036">
    <property type="entry name" value="LACTOYLGLUTATHIONE LYASE"/>
    <property type="match status" value="1"/>
</dbReference>
<dbReference type="GO" id="GO:0019243">
    <property type="term" value="P:methylglyoxal catabolic process to D-lactate via S-lactoyl-glutathione"/>
    <property type="evidence" value="ECO:0007669"/>
    <property type="project" value="TreeGrafter"/>
</dbReference>
<comment type="catalytic activity">
    <reaction evidence="6 9">
        <text>(R)-S-lactoylglutathione = methylglyoxal + glutathione</text>
        <dbReference type="Rhea" id="RHEA:19069"/>
        <dbReference type="ChEBI" id="CHEBI:17158"/>
        <dbReference type="ChEBI" id="CHEBI:57474"/>
        <dbReference type="ChEBI" id="CHEBI:57925"/>
        <dbReference type="EC" id="4.4.1.5"/>
    </reaction>
</comment>
<comment type="similarity">
    <text evidence="2 9">Belongs to the glyoxalase I family.</text>
</comment>
<dbReference type="Pfam" id="PF00903">
    <property type="entry name" value="Glyoxalase"/>
    <property type="match status" value="1"/>
</dbReference>
<proteinExistence type="inferred from homology"/>
<keyword evidence="8" id="KW-0862">Zinc</keyword>
<dbReference type="InterPro" id="IPR004361">
    <property type="entry name" value="Glyoxalase_1"/>
</dbReference>
<comment type="pathway">
    <text evidence="1 9">Secondary metabolite metabolism; methylglyoxal degradation; (R)-lactate from methylglyoxal: step 1/2.</text>
</comment>
<evidence type="ECO:0000256" key="7">
    <source>
        <dbReference type="PIRSR" id="PIRSR604361-1"/>
    </source>
</evidence>
<keyword evidence="9" id="KW-0533">Nickel</keyword>
<dbReference type="EMBL" id="SMLM01000001">
    <property type="protein sequence ID" value="TFZ05678.1"/>
    <property type="molecule type" value="Genomic_DNA"/>
</dbReference>
<evidence type="ECO:0000313" key="11">
    <source>
        <dbReference type="EMBL" id="TFZ05678.1"/>
    </source>
</evidence>
<dbReference type="InterPro" id="IPR029068">
    <property type="entry name" value="Glyas_Bleomycin-R_OHBP_Dase"/>
</dbReference>
<comment type="cofactor">
    <cofactor evidence="8">
        <name>Zn(2+)</name>
        <dbReference type="ChEBI" id="CHEBI:29105"/>
    </cofactor>
    <text evidence="8">Binds 1 zinc ion per subunit. In the homodimer, two zinc ions are bound between subunits.</text>
</comment>
<dbReference type="NCBIfam" id="TIGR00068">
    <property type="entry name" value="glyox_I"/>
    <property type="match status" value="1"/>
</dbReference>
<evidence type="ECO:0000256" key="8">
    <source>
        <dbReference type="PIRSR" id="PIRSR604361-3"/>
    </source>
</evidence>